<dbReference type="Gene3D" id="2.130.10.10">
    <property type="entry name" value="YVTN repeat-like/Quinoprotein amine dehydrogenase"/>
    <property type="match status" value="1"/>
</dbReference>
<dbReference type="InterPro" id="IPR050358">
    <property type="entry name" value="RSE1/DDB1/CFT1"/>
</dbReference>
<dbReference type="PANTHER" id="PTHR10644">
    <property type="entry name" value="DNA REPAIR/RNA PROCESSING CPSF FAMILY"/>
    <property type="match status" value="1"/>
</dbReference>
<dbReference type="InterPro" id="IPR015943">
    <property type="entry name" value="WD40/YVTN_repeat-like_dom_sf"/>
</dbReference>
<dbReference type="EMBL" id="BNJQ01000033">
    <property type="protein sequence ID" value="GHP11297.1"/>
    <property type="molecule type" value="Genomic_DNA"/>
</dbReference>
<accession>A0A830I2A4</accession>
<gene>
    <name evidence="2" type="ORF">PPROV_001002500</name>
</gene>
<organism evidence="2 3">
    <name type="scientific">Pycnococcus provasolii</name>
    <dbReference type="NCBI Taxonomy" id="41880"/>
    <lineage>
        <taxon>Eukaryota</taxon>
        <taxon>Viridiplantae</taxon>
        <taxon>Chlorophyta</taxon>
        <taxon>Pseudoscourfieldiophyceae</taxon>
        <taxon>Pseudoscourfieldiales</taxon>
        <taxon>Pycnococcaceae</taxon>
        <taxon>Pycnococcus</taxon>
    </lineage>
</organism>
<name>A0A830I2A4_9CHLO</name>
<sequence>MHGDFHSGVGMRAKNALQTHAIPNDGRVAPIAHAANKHLLATQTLVRVRVDSDAPLGVTTTHVHIHNEAASLVAMAAVDDNAVVVVDDRGKVRVVDDDGQVVAVASATKKIVAPAVLVPCARPAVTSARQHGRKRVAVAALYDGLLHALSFDDSLSADVLPTHTSDVCGTGVETPPVVVDVVLLSGTSVDNALLVALLVEDQHEGTRSLHCACLDVGEDAASLRPGPWAVANVDPRTSLLHELHDRVNDHHSLVAVSRSGITMCPRYDTATDTTPQLGGTCEIVIAPPTCSLQTPSSTALVIGDASGMIHVVELRGGITDTSRWIMRTVDGTFSPPSAFLLLPTDDETMLVIASAGGDSQVILTTGDGDDSNKSDFLREWAFPGAEGGEEDKDANILASGECLLENIAPVRDVTPMRIASNIPQRASDALPAAPYEWHALACCGSGPSARLVRLHVGAAIVTDIVDGPNAAGVNKVFGCSEWLGFSWDDRTEVMQVSETGMSAMDLPGIDSSSATLAMAHLSQAAVLQITKDEIRLCGMQQHQHVVWKPPPSTCIIAAEASHEGCCALACDDGKLRTVRITDDTAALTATHDALHEAAALAVCKDAAAIGYWVTNEVHILPNEGVGGHPMTIALAPEQPRALHITSFNSGSINAYACTSGGSVLLSTLRWPLEGGTHVPSRRVCVGVTAPRLLLLDRAVLAYCDEGAALITQDDEEWRTTRVGGWPGTHLIAALGDDRFAWVEPRGWRLQVGRLDRSEQLRFTSHRIGAAGNEKRETPVFASFHSTSGCAVVVTSSSQHTVKQSYSVRLVQITDGGLGPFKDAHAIQLDAGHVPTCISTAFINGVEYVVLCTYASMDSVSHDDDAVQGLIGLFSVVVGETALPHLRLVGARPVPSVAFAARIVDGDNAQLSRVVLGTHDGVIVLDVSIDVDGTRMEAQLERELQAAAMAPSPAEENADGDVLHDALNMNLFGVATDVRGIVSLHPIPGTTPTSFVATKMFAPLAVVKVDESTVDVSHVEAPSDDATPLTAPYGVCMLPPRGDEELPPMAILTGHPRGVALVALDDDATVLRTLATSSPPDFLAHVVPHDVRLFVGGGDMKHRADALLIGSSGYATFVSTRPQ</sequence>
<dbReference type="Pfam" id="PF23726">
    <property type="entry name" value="Beta-prop_RSE1_2nd"/>
    <property type="match status" value="1"/>
</dbReference>
<comment type="caution">
    <text evidence="2">The sequence shown here is derived from an EMBL/GenBank/DDBJ whole genome shotgun (WGS) entry which is preliminary data.</text>
</comment>
<proteinExistence type="predicted"/>
<evidence type="ECO:0000313" key="2">
    <source>
        <dbReference type="EMBL" id="GHP11297.1"/>
    </source>
</evidence>
<reference evidence="2" key="1">
    <citation type="submission" date="2020-10" db="EMBL/GenBank/DDBJ databases">
        <title>Unveiling of a novel bifunctional photoreceptor, Dualchrome1, isolated from a cosmopolitan green alga.</title>
        <authorList>
            <person name="Suzuki S."/>
            <person name="Kawachi M."/>
        </authorList>
    </citation>
    <scope>NUCLEOTIDE SEQUENCE</scope>
    <source>
        <strain evidence="2">NIES 2893</strain>
    </source>
</reference>
<keyword evidence="3" id="KW-1185">Reference proteome</keyword>
<dbReference type="AlphaFoldDB" id="A0A830I2A4"/>
<evidence type="ECO:0000259" key="1">
    <source>
        <dbReference type="Pfam" id="PF23726"/>
    </source>
</evidence>
<dbReference type="Proteomes" id="UP000660262">
    <property type="component" value="Unassembled WGS sequence"/>
</dbReference>
<feature type="domain" description="RSE1/DDB1/CPSF1 second beta-propeller" evidence="1">
    <location>
        <begin position="488"/>
        <end position="695"/>
    </location>
</feature>
<dbReference type="InterPro" id="IPR058543">
    <property type="entry name" value="Beta-prop_RSE1/DDB1/CPSF1_2nd"/>
</dbReference>
<evidence type="ECO:0000313" key="3">
    <source>
        <dbReference type="Proteomes" id="UP000660262"/>
    </source>
</evidence>
<protein>
    <recommendedName>
        <fullName evidence="1">RSE1/DDB1/CPSF1 second beta-propeller domain-containing protein</fullName>
    </recommendedName>
</protein>
<dbReference type="SUPFAM" id="SSF75011">
    <property type="entry name" value="3-carboxy-cis,cis-mucoante lactonizing enzyme"/>
    <property type="match status" value="1"/>
</dbReference>